<sequence length="79" mass="9298">MRWMIHLGIIVRYVRGEHMIASFSRSHPKARISFGSSVVPFWCIHTVTSRLQHWLICESTQDSFTFHCRGHPTTYLSHK</sequence>
<accession>A0A9P6H3E6</accession>
<reference evidence="1" key="1">
    <citation type="journal article" date="2020" name="Nat. Commun.">
        <title>Large-scale genome sequencing of mycorrhizal fungi provides insights into the early evolution of symbiotic traits.</title>
        <authorList>
            <person name="Miyauchi S."/>
            <person name="Kiss E."/>
            <person name="Kuo A."/>
            <person name="Drula E."/>
            <person name="Kohler A."/>
            <person name="Sanchez-Garcia M."/>
            <person name="Morin E."/>
            <person name="Andreopoulos B."/>
            <person name="Barry K.W."/>
            <person name="Bonito G."/>
            <person name="Buee M."/>
            <person name="Carver A."/>
            <person name="Chen C."/>
            <person name="Cichocki N."/>
            <person name="Clum A."/>
            <person name="Culley D."/>
            <person name="Crous P.W."/>
            <person name="Fauchery L."/>
            <person name="Girlanda M."/>
            <person name="Hayes R.D."/>
            <person name="Keri Z."/>
            <person name="LaButti K."/>
            <person name="Lipzen A."/>
            <person name="Lombard V."/>
            <person name="Magnuson J."/>
            <person name="Maillard F."/>
            <person name="Murat C."/>
            <person name="Nolan M."/>
            <person name="Ohm R.A."/>
            <person name="Pangilinan J."/>
            <person name="Pereira M.F."/>
            <person name="Perotto S."/>
            <person name="Peter M."/>
            <person name="Pfister S."/>
            <person name="Riley R."/>
            <person name="Sitrit Y."/>
            <person name="Stielow J.B."/>
            <person name="Szollosi G."/>
            <person name="Zifcakova L."/>
            <person name="Stursova M."/>
            <person name="Spatafora J.W."/>
            <person name="Tedersoo L."/>
            <person name="Vaario L.M."/>
            <person name="Yamada A."/>
            <person name="Yan M."/>
            <person name="Wang P."/>
            <person name="Xu J."/>
            <person name="Bruns T."/>
            <person name="Baldrian P."/>
            <person name="Vilgalys R."/>
            <person name="Dunand C."/>
            <person name="Henrissat B."/>
            <person name="Grigoriev I.V."/>
            <person name="Hibbett D."/>
            <person name="Nagy L.G."/>
            <person name="Martin F.M."/>
        </authorList>
    </citation>
    <scope>NUCLEOTIDE SEQUENCE</scope>
    <source>
        <strain evidence="1">UH-Tt-Lm1</strain>
    </source>
</reference>
<organism evidence="1 2">
    <name type="scientific">Thelephora terrestris</name>
    <dbReference type="NCBI Taxonomy" id="56493"/>
    <lineage>
        <taxon>Eukaryota</taxon>
        <taxon>Fungi</taxon>
        <taxon>Dikarya</taxon>
        <taxon>Basidiomycota</taxon>
        <taxon>Agaricomycotina</taxon>
        <taxon>Agaricomycetes</taxon>
        <taxon>Thelephorales</taxon>
        <taxon>Thelephoraceae</taxon>
        <taxon>Thelephora</taxon>
    </lineage>
</organism>
<dbReference type="EMBL" id="WIUZ02000022">
    <property type="protein sequence ID" value="KAF9778612.1"/>
    <property type="molecule type" value="Genomic_DNA"/>
</dbReference>
<dbReference type="AlphaFoldDB" id="A0A9P6H3E6"/>
<evidence type="ECO:0000313" key="1">
    <source>
        <dbReference type="EMBL" id="KAF9778612.1"/>
    </source>
</evidence>
<gene>
    <name evidence="1" type="ORF">BJ322DRAFT_476612</name>
</gene>
<proteinExistence type="predicted"/>
<evidence type="ECO:0000313" key="2">
    <source>
        <dbReference type="Proteomes" id="UP000736335"/>
    </source>
</evidence>
<reference evidence="1" key="2">
    <citation type="submission" date="2020-11" db="EMBL/GenBank/DDBJ databases">
        <authorList>
            <consortium name="DOE Joint Genome Institute"/>
            <person name="Kuo A."/>
            <person name="Miyauchi S."/>
            <person name="Kiss E."/>
            <person name="Drula E."/>
            <person name="Kohler A."/>
            <person name="Sanchez-Garcia M."/>
            <person name="Andreopoulos B."/>
            <person name="Barry K.W."/>
            <person name="Bonito G."/>
            <person name="Buee M."/>
            <person name="Carver A."/>
            <person name="Chen C."/>
            <person name="Cichocki N."/>
            <person name="Clum A."/>
            <person name="Culley D."/>
            <person name="Crous P.W."/>
            <person name="Fauchery L."/>
            <person name="Girlanda M."/>
            <person name="Hayes R."/>
            <person name="Keri Z."/>
            <person name="Labutti K."/>
            <person name="Lipzen A."/>
            <person name="Lombard V."/>
            <person name="Magnuson J."/>
            <person name="Maillard F."/>
            <person name="Morin E."/>
            <person name="Murat C."/>
            <person name="Nolan M."/>
            <person name="Ohm R."/>
            <person name="Pangilinan J."/>
            <person name="Pereira M."/>
            <person name="Perotto S."/>
            <person name="Peter M."/>
            <person name="Riley R."/>
            <person name="Sitrit Y."/>
            <person name="Stielow B."/>
            <person name="Szollosi G."/>
            <person name="Zifcakova L."/>
            <person name="Stursova M."/>
            <person name="Spatafora J.W."/>
            <person name="Tedersoo L."/>
            <person name="Vaario L.-M."/>
            <person name="Yamada A."/>
            <person name="Yan M."/>
            <person name="Wang P."/>
            <person name="Xu J."/>
            <person name="Bruns T."/>
            <person name="Baldrian P."/>
            <person name="Vilgalys R."/>
            <person name="Henrissat B."/>
            <person name="Grigoriev I.V."/>
            <person name="Hibbett D."/>
            <person name="Nagy L.G."/>
            <person name="Martin F.M."/>
        </authorList>
    </citation>
    <scope>NUCLEOTIDE SEQUENCE</scope>
    <source>
        <strain evidence="1">UH-Tt-Lm1</strain>
    </source>
</reference>
<dbReference type="Proteomes" id="UP000736335">
    <property type="component" value="Unassembled WGS sequence"/>
</dbReference>
<name>A0A9P6H3E6_9AGAM</name>
<protein>
    <submittedName>
        <fullName evidence="1">Uncharacterized protein</fullName>
    </submittedName>
</protein>
<comment type="caution">
    <text evidence="1">The sequence shown here is derived from an EMBL/GenBank/DDBJ whole genome shotgun (WGS) entry which is preliminary data.</text>
</comment>
<keyword evidence="2" id="KW-1185">Reference proteome</keyword>